<organism evidence="3 4">
    <name type="scientific">Spirosoma profusum</name>
    <dbReference type="NCBI Taxonomy" id="2771354"/>
    <lineage>
        <taxon>Bacteria</taxon>
        <taxon>Pseudomonadati</taxon>
        <taxon>Bacteroidota</taxon>
        <taxon>Cytophagia</taxon>
        <taxon>Cytophagales</taxon>
        <taxon>Cytophagaceae</taxon>
        <taxon>Spirosoma</taxon>
    </lineage>
</organism>
<dbReference type="InterPro" id="IPR032710">
    <property type="entry name" value="NTF2-like_dom_sf"/>
</dbReference>
<comment type="caution">
    <text evidence="3">The sequence shown here is derived from an EMBL/GenBank/DDBJ whole genome shotgun (WGS) entry which is preliminary data.</text>
</comment>
<reference evidence="3" key="1">
    <citation type="submission" date="2020-09" db="EMBL/GenBank/DDBJ databases">
        <authorList>
            <person name="Kim M.K."/>
        </authorList>
    </citation>
    <scope>NUCLEOTIDE SEQUENCE</scope>
    <source>
        <strain evidence="3">BT702</strain>
    </source>
</reference>
<evidence type="ECO:0000313" key="3">
    <source>
        <dbReference type="EMBL" id="MBD2700206.1"/>
    </source>
</evidence>
<dbReference type="RefSeq" id="WP_190886054.1">
    <property type="nucleotide sequence ID" value="NZ_JACWZY010000003.1"/>
</dbReference>
<protein>
    <submittedName>
        <fullName evidence="3">Nuclear transport factor 2 family protein</fullName>
    </submittedName>
</protein>
<dbReference type="Proteomes" id="UP000598820">
    <property type="component" value="Unassembled WGS sequence"/>
</dbReference>
<evidence type="ECO:0000313" key="4">
    <source>
        <dbReference type="Proteomes" id="UP000598820"/>
    </source>
</evidence>
<keyword evidence="1" id="KW-0732">Signal</keyword>
<gene>
    <name evidence="3" type="ORF">IC229_06140</name>
</gene>
<evidence type="ECO:0000259" key="2">
    <source>
        <dbReference type="Pfam" id="PF12680"/>
    </source>
</evidence>
<keyword evidence="4" id="KW-1185">Reference proteome</keyword>
<feature type="signal peptide" evidence="1">
    <location>
        <begin position="1"/>
        <end position="27"/>
    </location>
</feature>
<evidence type="ECO:0000256" key="1">
    <source>
        <dbReference type="SAM" id="SignalP"/>
    </source>
</evidence>
<dbReference type="SUPFAM" id="SSF54427">
    <property type="entry name" value="NTF2-like"/>
    <property type="match status" value="1"/>
</dbReference>
<feature type="chain" id="PRO_5037002493" evidence="1">
    <location>
        <begin position="28"/>
        <end position="180"/>
    </location>
</feature>
<proteinExistence type="predicted"/>
<dbReference type="InterPro" id="IPR037401">
    <property type="entry name" value="SnoaL-like"/>
</dbReference>
<sequence length="180" mass="19334">MKNHSVTTLFSALSVSILLVATTCAKAQTSLTAMSNKTSLSTMNASDVLIDQPAQVIKTFLTAVQKGDHPTAKALIDPNIQWNQPGTNRFSGLKKSSDAVVHMVGGMIQASSQTLSLADIKQLTVNGNKVACLVRWKAVMPGGGVLDVHNIDVYTVEKGKIVEAMIYSEDIAQEDEFWGK</sequence>
<dbReference type="Gene3D" id="3.10.450.50">
    <property type="match status" value="1"/>
</dbReference>
<feature type="domain" description="SnoaL-like" evidence="2">
    <location>
        <begin position="58"/>
        <end position="163"/>
    </location>
</feature>
<accession>A0A926Y1M6</accession>
<dbReference type="EMBL" id="JACWZY010000003">
    <property type="protein sequence ID" value="MBD2700206.1"/>
    <property type="molecule type" value="Genomic_DNA"/>
</dbReference>
<name>A0A926Y1M6_9BACT</name>
<dbReference type="AlphaFoldDB" id="A0A926Y1M6"/>
<dbReference type="Pfam" id="PF12680">
    <property type="entry name" value="SnoaL_2"/>
    <property type="match status" value="1"/>
</dbReference>